<reference evidence="1 2" key="1">
    <citation type="submission" date="2021-03" db="EMBL/GenBank/DDBJ databases">
        <title>Antimicrobial resistance genes in bacteria isolated from Japanese honey, and their potential for conferring macrolide and lincosamide resistance in the American foulbrood pathogen Paenibacillus larvae.</title>
        <authorList>
            <person name="Okamoto M."/>
            <person name="Kumagai M."/>
            <person name="Kanamori H."/>
            <person name="Takamatsu D."/>
        </authorList>
    </citation>
    <scope>NUCLEOTIDE SEQUENCE [LARGE SCALE GENOMIC DNA]</scope>
    <source>
        <strain evidence="1 2">J6TS1</strain>
    </source>
</reference>
<dbReference type="EMBL" id="BORJ01000006">
    <property type="protein sequence ID" value="GIN96695.1"/>
    <property type="molecule type" value="Genomic_DNA"/>
</dbReference>
<gene>
    <name evidence="1" type="ORF">J6TS1_25650</name>
</gene>
<protein>
    <submittedName>
        <fullName evidence="1">Uncharacterized protein</fullName>
    </submittedName>
</protein>
<accession>A0ABQ4KXJ3</accession>
<name>A0ABQ4KXJ3_SIMTE</name>
<sequence>MTMDFGWEQQRNFNFIQQKSPPSVSGEMTACWYSFSGGSNPD</sequence>
<dbReference type="Proteomes" id="UP000680670">
    <property type="component" value="Unassembled WGS sequence"/>
</dbReference>
<keyword evidence="2" id="KW-1185">Reference proteome</keyword>
<proteinExistence type="predicted"/>
<evidence type="ECO:0000313" key="1">
    <source>
        <dbReference type="EMBL" id="GIN96695.1"/>
    </source>
</evidence>
<comment type="caution">
    <text evidence="1">The sequence shown here is derived from an EMBL/GenBank/DDBJ whole genome shotgun (WGS) entry which is preliminary data.</text>
</comment>
<organism evidence="1 2">
    <name type="scientific">Siminovitchia terrae</name>
    <name type="common">Bacillus terrae</name>
    <dbReference type="NCBI Taxonomy" id="1914933"/>
    <lineage>
        <taxon>Bacteria</taxon>
        <taxon>Bacillati</taxon>
        <taxon>Bacillota</taxon>
        <taxon>Bacilli</taxon>
        <taxon>Bacillales</taxon>
        <taxon>Bacillaceae</taxon>
        <taxon>Siminovitchia</taxon>
    </lineage>
</organism>
<evidence type="ECO:0000313" key="2">
    <source>
        <dbReference type="Proteomes" id="UP000680670"/>
    </source>
</evidence>